<dbReference type="OrthoDB" id="17427at10239"/>
<accession>Q0E646</accession>
<dbReference type="Proteomes" id="UP000002090">
    <property type="component" value="Segment"/>
</dbReference>
<dbReference type="GeneID" id="5687461"/>
<name>Q0E646_9CAUD</name>
<evidence type="ECO:0000313" key="1">
    <source>
        <dbReference type="EMBL" id="CAK25953.1"/>
    </source>
</evidence>
<evidence type="ECO:0000313" key="2">
    <source>
        <dbReference type="Proteomes" id="UP000002090"/>
    </source>
</evidence>
<proteinExistence type="predicted"/>
<dbReference type="KEGG" id="vg:5687461"/>
<dbReference type="EMBL" id="AM265638">
    <property type="protein sequence ID" value="CAK25953.1"/>
    <property type="molecule type" value="Genomic_DNA"/>
</dbReference>
<reference evidence="1 2" key="1">
    <citation type="journal article" date="2006" name="J. Bacteriol.">
        <title>Genomic analysis of Pseudomonas aeruginosa phages LKD16 and LKA1: establishment of the phiKMV subgroup within the T7 supergroup.</title>
        <authorList>
            <person name="Ceyssens P.J."/>
            <person name="Lavigne R."/>
            <person name="Mattheus W."/>
            <person name="Chibeu A."/>
            <person name="Hertveldt K."/>
            <person name="Mast J."/>
            <person name="Robben J."/>
            <person name="Volckaert G."/>
        </authorList>
    </citation>
    <scope>NUCLEOTIDE SEQUENCE</scope>
</reference>
<sequence length="114" mass="13518">MRVPTEHERTLRCLLQDIHGPLNLLFPGIRVKVEEACLGYLGYRERGYWELRLQVDYDHPKLGHLRYSQAVPEYVLINDRDSIIKYLMEAVPRQVLEGMLNKAQEFVTKNWYSL</sequence>
<dbReference type="RefSeq" id="YP_001522809.1">
    <property type="nucleotide sequence ID" value="NC_009935.1"/>
</dbReference>
<protein>
    <submittedName>
        <fullName evidence="1">Uncharacterized protein</fullName>
    </submittedName>
</protein>
<organism evidence="1 2">
    <name type="scientific">Pseudomonas phage LKD16</name>
    <dbReference type="NCBI Taxonomy" id="386792"/>
    <lineage>
        <taxon>Viruses</taxon>
        <taxon>Duplodnaviria</taxon>
        <taxon>Heunggongvirae</taxon>
        <taxon>Uroviricota</taxon>
        <taxon>Caudoviricetes</taxon>
        <taxon>Autographivirales</taxon>
        <taxon>Autoscriptoviridae</taxon>
        <taxon>Krylovirinae</taxon>
        <taxon>Phikmvvirus</taxon>
        <taxon>Phikmvvirus LKD16</taxon>
    </lineage>
</organism>
<keyword evidence="2" id="KW-1185">Reference proteome</keyword>